<evidence type="ECO:0000256" key="1">
    <source>
        <dbReference type="SAM" id="MobiDB-lite"/>
    </source>
</evidence>
<keyword evidence="2" id="KW-1133">Transmembrane helix</keyword>
<organism evidence="3 4">
    <name type="scientific">Nocardia puris</name>
    <dbReference type="NCBI Taxonomy" id="208602"/>
    <lineage>
        <taxon>Bacteria</taxon>
        <taxon>Bacillati</taxon>
        <taxon>Actinomycetota</taxon>
        <taxon>Actinomycetes</taxon>
        <taxon>Mycobacteriales</taxon>
        <taxon>Nocardiaceae</taxon>
        <taxon>Nocardia</taxon>
    </lineage>
</organism>
<name>A0A366DA81_9NOCA</name>
<gene>
    <name evidence="3" type="ORF">DFR74_112127</name>
</gene>
<evidence type="ECO:0000313" key="3">
    <source>
        <dbReference type="EMBL" id="RBO86950.1"/>
    </source>
</evidence>
<feature type="region of interest" description="Disordered" evidence="1">
    <location>
        <begin position="1"/>
        <end position="42"/>
    </location>
</feature>
<keyword evidence="4" id="KW-1185">Reference proteome</keyword>
<reference evidence="3 4" key="1">
    <citation type="submission" date="2018-06" db="EMBL/GenBank/DDBJ databases">
        <title>Genomic Encyclopedia of Type Strains, Phase IV (KMG-IV): sequencing the most valuable type-strain genomes for metagenomic binning, comparative biology and taxonomic classification.</title>
        <authorList>
            <person name="Goeker M."/>
        </authorList>
    </citation>
    <scope>NUCLEOTIDE SEQUENCE [LARGE SCALE GENOMIC DNA]</scope>
    <source>
        <strain evidence="3 4">DSM 44599</strain>
    </source>
</reference>
<keyword evidence="2" id="KW-0472">Membrane</keyword>
<dbReference type="AlphaFoldDB" id="A0A366DA81"/>
<evidence type="ECO:0000256" key="2">
    <source>
        <dbReference type="SAM" id="Phobius"/>
    </source>
</evidence>
<dbReference type="EMBL" id="QNRE01000012">
    <property type="protein sequence ID" value="RBO86950.1"/>
    <property type="molecule type" value="Genomic_DNA"/>
</dbReference>
<keyword evidence="2" id="KW-0812">Transmembrane</keyword>
<sequence length="222" mass="23192">MPAEDSESDVTPDDKDTVHLKKDDQAPEQGDSTPAAPSAPAASAATSQPAAVSIPLSSLLWGAAVAVLAALVVVFGVMWWSAKGDLDDRDAQAADVARAEQVATEYAVGAATVNYQDINAWVGKLKANTTPQLSTKFDATAPKLEQILIPLKWTSTAAPISAKVMSQENGVYKVNVFVTVNSTNAQTPEGAQTTVTYTVTLDENSDWKITDVGGSDGALSLN</sequence>
<feature type="compositionally biased region" description="Acidic residues" evidence="1">
    <location>
        <begin position="1"/>
        <end position="11"/>
    </location>
</feature>
<feature type="transmembrane region" description="Helical" evidence="2">
    <location>
        <begin position="59"/>
        <end position="80"/>
    </location>
</feature>
<evidence type="ECO:0000313" key="4">
    <source>
        <dbReference type="Proteomes" id="UP000252586"/>
    </source>
</evidence>
<protein>
    <submittedName>
        <fullName evidence="3">Mce-associated membrane protein</fullName>
    </submittedName>
</protein>
<proteinExistence type="predicted"/>
<feature type="compositionally biased region" description="Basic and acidic residues" evidence="1">
    <location>
        <begin position="12"/>
        <end position="25"/>
    </location>
</feature>
<dbReference type="RefSeq" id="WP_232331876.1">
    <property type="nucleotide sequence ID" value="NZ_QNRE01000012.1"/>
</dbReference>
<dbReference type="Proteomes" id="UP000252586">
    <property type="component" value="Unassembled WGS sequence"/>
</dbReference>
<feature type="compositionally biased region" description="Low complexity" evidence="1">
    <location>
        <begin position="32"/>
        <end position="42"/>
    </location>
</feature>
<accession>A0A366DA81</accession>
<comment type="caution">
    <text evidence="3">The sequence shown here is derived from an EMBL/GenBank/DDBJ whole genome shotgun (WGS) entry which is preliminary data.</text>
</comment>